<dbReference type="EMBL" id="CAJVQC010161732">
    <property type="protein sequence ID" value="CAG8848646.1"/>
    <property type="molecule type" value="Genomic_DNA"/>
</dbReference>
<gene>
    <name evidence="1" type="ORF">RPERSI_LOCUS35224</name>
</gene>
<keyword evidence="2" id="KW-1185">Reference proteome</keyword>
<dbReference type="Proteomes" id="UP000789920">
    <property type="component" value="Unassembled WGS sequence"/>
</dbReference>
<sequence>KDLMFSAIPNNGISSLELKIYLNDASINISDSFSQPFIGLIAIDA</sequence>
<feature type="non-terminal residue" evidence="1">
    <location>
        <position position="1"/>
    </location>
</feature>
<organism evidence="1 2">
    <name type="scientific">Racocetra persica</name>
    <dbReference type="NCBI Taxonomy" id="160502"/>
    <lineage>
        <taxon>Eukaryota</taxon>
        <taxon>Fungi</taxon>
        <taxon>Fungi incertae sedis</taxon>
        <taxon>Mucoromycota</taxon>
        <taxon>Glomeromycotina</taxon>
        <taxon>Glomeromycetes</taxon>
        <taxon>Diversisporales</taxon>
        <taxon>Gigasporaceae</taxon>
        <taxon>Racocetra</taxon>
    </lineage>
</organism>
<evidence type="ECO:0000313" key="1">
    <source>
        <dbReference type="EMBL" id="CAG8848646.1"/>
    </source>
</evidence>
<reference evidence="1" key="1">
    <citation type="submission" date="2021-06" db="EMBL/GenBank/DDBJ databases">
        <authorList>
            <person name="Kallberg Y."/>
            <person name="Tangrot J."/>
            <person name="Rosling A."/>
        </authorList>
    </citation>
    <scope>NUCLEOTIDE SEQUENCE</scope>
    <source>
        <strain evidence="1">MA461A</strain>
    </source>
</reference>
<proteinExistence type="predicted"/>
<accession>A0ACA9SV45</accession>
<protein>
    <submittedName>
        <fullName evidence="1">17025_t:CDS:1</fullName>
    </submittedName>
</protein>
<feature type="non-terminal residue" evidence="1">
    <location>
        <position position="45"/>
    </location>
</feature>
<evidence type="ECO:0000313" key="2">
    <source>
        <dbReference type="Proteomes" id="UP000789920"/>
    </source>
</evidence>
<comment type="caution">
    <text evidence="1">The sequence shown here is derived from an EMBL/GenBank/DDBJ whole genome shotgun (WGS) entry which is preliminary data.</text>
</comment>
<name>A0ACA9SV45_9GLOM</name>